<proteinExistence type="inferred from homology"/>
<feature type="site" description="Cleavage; by autolysis" evidence="13">
    <location>
        <begin position="201"/>
        <end position="202"/>
    </location>
</feature>
<evidence type="ECO:0000256" key="1">
    <source>
        <dbReference type="ARBA" id="ARBA00004496"/>
    </source>
</evidence>
<evidence type="ECO:0000256" key="2">
    <source>
        <dbReference type="ARBA" id="ARBA00006774"/>
    </source>
</evidence>
<dbReference type="HAMAP" id="MF_01106">
    <property type="entry name" value="ArgJ"/>
    <property type="match status" value="1"/>
</dbReference>
<feature type="chain" id="PRO_5023386205" description="Arginine biosynthesis bifunctional protein ArgJ alpha chain" evidence="13">
    <location>
        <begin position="1"/>
        <end position="201"/>
    </location>
</feature>
<reference evidence="14 15" key="1">
    <citation type="submission" date="2016-10" db="EMBL/GenBank/DDBJ databases">
        <authorList>
            <person name="de Groot N.N."/>
        </authorList>
    </citation>
    <scope>NUCLEOTIDE SEQUENCE [LARGE SCALE GENOMIC DNA]</scope>
    <source>
        <strain evidence="14 15">DSM 44945</strain>
    </source>
</reference>
<comment type="catalytic activity">
    <reaction evidence="11 13">
        <text>N(2)-acetyl-L-ornithine + L-glutamate = N-acetyl-L-glutamate + L-ornithine</text>
        <dbReference type="Rhea" id="RHEA:15349"/>
        <dbReference type="ChEBI" id="CHEBI:29985"/>
        <dbReference type="ChEBI" id="CHEBI:44337"/>
        <dbReference type="ChEBI" id="CHEBI:46911"/>
        <dbReference type="ChEBI" id="CHEBI:57805"/>
        <dbReference type="EC" id="2.3.1.35"/>
    </reaction>
</comment>
<evidence type="ECO:0000256" key="8">
    <source>
        <dbReference type="ARBA" id="ARBA00023268"/>
    </source>
</evidence>
<evidence type="ECO:0000313" key="14">
    <source>
        <dbReference type="EMBL" id="SFG47212.1"/>
    </source>
</evidence>
<dbReference type="EC" id="2.3.1.1" evidence="13"/>
<keyword evidence="8 13" id="KW-0511">Multifunctional enzyme</keyword>
<dbReference type="UniPathway" id="UPA00068">
    <property type="reaction ID" value="UER00106"/>
</dbReference>
<dbReference type="AlphaFoldDB" id="A0A1I2S316"/>
<dbReference type="PANTHER" id="PTHR23100">
    <property type="entry name" value="ARGININE BIOSYNTHESIS BIFUNCTIONAL PROTEIN ARGJ"/>
    <property type="match status" value="1"/>
</dbReference>
<dbReference type="InterPro" id="IPR016117">
    <property type="entry name" value="ArgJ-like_dom_sf"/>
</dbReference>
<dbReference type="Gene3D" id="3.10.20.340">
    <property type="entry name" value="ArgJ beta chain, C-terminal domain"/>
    <property type="match status" value="1"/>
</dbReference>
<dbReference type="Gene3D" id="3.30.2330.10">
    <property type="entry name" value="arginine biosynthesis bifunctional protein suprefamily"/>
    <property type="match status" value="1"/>
</dbReference>
<dbReference type="InterPro" id="IPR042195">
    <property type="entry name" value="ArgJ_beta_C"/>
</dbReference>
<name>A0A1I2S316_9BACL</name>
<evidence type="ECO:0000256" key="6">
    <source>
        <dbReference type="ARBA" id="ARBA00022679"/>
    </source>
</evidence>
<keyword evidence="6 13" id="KW-0808">Transferase</keyword>
<comment type="catalytic activity">
    <reaction evidence="10 13">
        <text>L-glutamate + acetyl-CoA = N-acetyl-L-glutamate + CoA + H(+)</text>
        <dbReference type="Rhea" id="RHEA:24292"/>
        <dbReference type="ChEBI" id="CHEBI:15378"/>
        <dbReference type="ChEBI" id="CHEBI:29985"/>
        <dbReference type="ChEBI" id="CHEBI:44337"/>
        <dbReference type="ChEBI" id="CHEBI:57287"/>
        <dbReference type="ChEBI" id="CHEBI:57288"/>
        <dbReference type="EC" id="2.3.1.1"/>
    </reaction>
</comment>
<feature type="active site" description="Nucleophile" evidence="13">
    <location>
        <position position="202"/>
    </location>
</feature>
<dbReference type="GO" id="GO:0005737">
    <property type="term" value="C:cytoplasm"/>
    <property type="evidence" value="ECO:0007669"/>
    <property type="project" value="UniProtKB-SubCell"/>
</dbReference>
<keyword evidence="9 13" id="KW-0012">Acyltransferase</keyword>
<feature type="site" description="Involved in the stabilization of negative charge on the oxyanion by the formation of the oxyanion hole" evidence="13">
    <location>
        <position position="129"/>
    </location>
</feature>
<dbReference type="OrthoDB" id="9804242at2"/>
<comment type="pathway">
    <text evidence="13">Amino-acid biosynthesis; L-arginine biosynthesis; N(2)-acetyl-L-ornithine from L-glutamate: step 1/4.</text>
</comment>
<comment type="similarity">
    <text evidence="2 13">Belongs to the ArgJ family.</text>
</comment>
<dbReference type="CDD" id="cd02152">
    <property type="entry name" value="OAT"/>
    <property type="match status" value="1"/>
</dbReference>
<dbReference type="Pfam" id="PF01960">
    <property type="entry name" value="ArgJ"/>
    <property type="match status" value="1"/>
</dbReference>
<keyword evidence="5 13" id="KW-0028">Amino-acid biosynthesis</keyword>
<dbReference type="EMBL" id="FOOK01000037">
    <property type="protein sequence ID" value="SFG47212.1"/>
    <property type="molecule type" value="Genomic_DNA"/>
</dbReference>
<comment type="subunit">
    <text evidence="3 13">Heterotetramer of two alpha and two beta chains.</text>
</comment>
<evidence type="ECO:0000256" key="10">
    <source>
        <dbReference type="ARBA" id="ARBA00048372"/>
    </source>
</evidence>
<dbReference type="GO" id="GO:0006526">
    <property type="term" value="P:L-arginine biosynthetic process"/>
    <property type="evidence" value="ECO:0007669"/>
    <property type="project" value="UniProtKB-UniRule"/>
</dbReference>
<comment type="subcellular location">
    <subcellularLocation>
        <location evidence="1 13">Cytoplasm</location>
    </subcellularLocation>
</comment>
<evidence type="ECO:0000256" key="3">
    <source>
        <dbReference type="ARBA" id="ARBA00011475"/>
    </source>
</evidence>
<dbReference type="EC" id="2.3.1.35" evidence="13"/>
<evidence type="ECO:0000256" key="7">
    <source>
        <dbReference type="ARBA" id="ARBA00022813"/>
    </source>
</evidence>
<keyword evidence="4 13" id="KW-0055">Arginine biosynthesis</keyword>
<dbReference type="InterPro" id="IPR002813">
    <property type="entry name" value="Arg_biosynth_ArgJ"/>
</dbReference>
<feature type="binding site" evidence="13">
    <location>
        <position position="410"/>
    </location>
    <ligand>
        <name>substrate</name>
    </ligand>
</feature>
<keyword evidence="13" id="KW-0963">Cytoplasm</keyword>
<protein>
    <recommendedName>
        <fullName evidence="13">Arginine biosynthesis bifunctional protein ArgJ</fullName>
    </recommendedName>
    <domain>
        <recommendedName>
            <fullName evidence="13">Glutamate N-acetyltransferase</fullName>
            <ecNumber evidence="13">2.3.1.35</ecNumber>
        </recommendedName>
        <alternativeName>
            <fullName evidence="13">Ornithine acetyltransferase</fullName>
            <shortName evidence="13">OATase</shortName>
        </alternativeName>
        <alternativeName>
            <fullName evidence="13">Ornithine transacetylase</fullName>
        </alternativeName>
    </domain>
    <domain>
        <recommendedName>
            <fullName evidence="13">Amino-acid acetyltransferase</fullName>
            <ecNumber evidence="13">2.3.1.1</ecNumber>
        </recommendedName>
        <alternativeName>
            <fullName evidence="13">N-acetylglutamate synthase</fullName>
            <shortName evidence="13">AGSase</shortName>
        </alternativeName>
    </domain>
    <component>
        <recommendedName>
            <fullName evidence="13">Arginine biosynthesis bifunctional protein ArgJ alpha chain</fullName>
        </recommendedName>
    </component>
    <component>
        <recommendedName>
            <fullName evidence="13">Arginine biosynthesis bifunctional protein ArgJ beta chain</fullName>
        </recommendedName>
    </component>
</protein>
<dbReference type="STRING" id="201973.SAMN04488025_13719"/>
<evidence type="ECO:0000256" key="11">
    <source>
        <dbReference type="ARBA" id="ARBA00049439"/>
    </source>
</evidence>
<evidence type="ECO:0000256" key="12">
    <source>
        <dbReference type="ARBA" id="ARBA00054976"/>
    </source>
</evidence>
<evidence type="ECO:0000313" key="15">
    <source>
        <dbReference type="Proteomes" id="UP000198661"/>
    </source>
</evidence>
<dbReference type="PANTHER" id="PTHR23100:SF0">
    <property type="entry name" value="ARGININE BIOSYNTHESIS BIFUNCTIONAL PROTEIN ARGJ, MITOCHONDRIAL"/>
    <property type="match status" value="1"/>
</dbReference>
<feature type="site" description="Involved in the stabilization of negative charge on the oxyanion by the formation of the oxyanion hole" evidence="13">
    <location>
        <position position="128"/>
    </location>
</feature>
<dbReference type="SUPFAM" id="SSF56266">
    <property type="entry name" value="DmpA/ArgJ-like"/>
    <property type="match status" value="1"/>
</dbReference>
<dbReference type="RefSeq" id="WP_092041014.1">
    <property type="nucleotide sequence ID" value="NZ_FOOK01000037.1"/>
</dbReference>
<comment type="pathway">
    <text evidence="13">Amino-acid biosynthesis; L-arginine biosynthesis; L-ornithine and N-acetyl-L-glutamate from L-glutamate and N(2)-acetyl-L-ornithine (cyclic): step 1/1.</text>
</comment>
<dbReference type="FunFam" id="3.60.70.12:FF:000001">
    <property type="entry name" value="Arginine biosynthesis bifunctional protein ArgJ, chloroplastic"/>
    <property type="match status" value="1"/>
</dbReference>
<organism evidence="14 15">
    <name type="scientific">Planifilum fulgidum</name>
    <dbReference type="NCBI Taxonomy" id="201973"/>
    <lineage>
        <taxon>Bacteria</taxon>
        <taxon>Bacillati</taxon>
        <taxon>Bacillota</taxon>
        <taxon>Bacilli</taxon>
        <taxon>Bacillales</taxon>
        <taxon>Thermoactinomycetaceae</taxon>
        <taxon>Planifilum</taxon>
    </lineage>
</organism>
<dbReference type="NCBIfam" id="TIGR00120">
    <property type="entry name" value="ArgJ"/>
    <property type="match status" value="1"/>
</dbReference>
<dbReference type="Gene3D" id="3.60.70.12">
    <property type="entry name" value="L-amino peptidase D-ALA esterase/amidase"/>
    <property type="match status" value="1"/>
</dbReference>
<evidence type="ECO:0000256" key="4">
    <source>
        <dbReference type="ARBA" id="ARBA00022571"/>
    </source>
</evidence>
<gene>
    <name evidence="13" type="primary">argJ</name>
    <name evidence="14" type="ORF">SAMN04488025_13719</name>
</gene>
<evidence type="ECO:0000256" key="13">
    <source>
        <dbReference type="HAMAP-Rule" id="MF_01106"/>
    </source>
</evidence>
<dbReference type="GO" id="GO:0004042">
    <property type="term" value="F:L-glutamate N-acetyltransferase activity"/>
    <property type="evidence" value="ECO:0007669"/>
    <property type="project" value="UniProtKB-UniRule"/>
</dbReference>
<dbReference type="NCBIfam" id="NF003802">
    <property type="entry name" value="PRK05388.1"/>
    <property type="match status" value="1"/>
</dbReference>
<evidence type="ECO:0000256" key="5">
    <source>
        <dbReference type="ARBA" id="ARBA00022605"/>
    </source>
</evidence>
<feature type="binding site" evidence="13">
    <location>
        <position position="191"/>
    </location>
    <ligand>
        <name>substrate</name>
    </ligand>
</feature>
<keyword evidence="7 13" id="KW-0068">Autocatalytic cleavage</keyword>
<feature type="binding site" evidence="13">
    <location>
        <position position="415"/>
    </location>
    <ligand>
        <name>substrate</name>
    </ligand>
</feature>
<keyword evidence="15" id="KW-1185">Reference proteome</keyword>
<dbReference type="Proteomes" id="UP000198661">
    <property type="component" value="Unassembled WGS sequence"/>
</dbReference>
<feature type="binding site" evidence="13">
    <location>
        <position position="288"/>
    </location>
    <ligand>
        <name>substrate</name>
    </ligand>
</feature>
<dbReference type="GO" id="GO:0006592">
    <property type="term" value="P:ornithine biosynthetic process"/>
    <property type="evidence" value="ECO:0007669"/>
    <property type="project" value="TreeGrafter"/>
</dbReference>
<feature type="binding site" evidence="13">
    <location>
        <position position="165"/>
    </location>
    <ligand>
        <name>substrate</name>
    </ligand>
</feature>
<dbReference type="FunFam" id="3.30.2330.10:FF:000001">
    <property type="entry name" value="Arginine biosynthesis bifunctional protein ArgJ, mitochondrial"/>
    <property type="match status" value="1"/>
</dbReference>
<dbReference type="FunFam" id="3.10.20.340:FF:000001">
    <property type="entry name" value="Arginine biosynthesis bifunctional protein ArgJ, chloroplastic"/>
    <property type="match status" value="1"/>
</dbReference>
<dbReference type="GO" id="GO:0004358">
    <property type="term" value="F:L-glutamate N-acetyltransferase activity, acting on acetyl-L-ornithine as donor"/>
    <property type="evidence" value="ECO:0007669"/>
    <property type="project" value="UniProtKB-UniRule"/>
</dbReference>
<sequence length="415" mass="44546">MNGQGTQAIAAETGFEVVAEPSVTSPSGFVAGGVHAGLKRKKRDLGMIFCEVPASAAAVYTMNAFQAAPLKVTRDSLAVEGKLQAVVVNSGNANACTGERGWEDALKTRREAAGLLGIPEHRVAVASTGVIGEFLPMDRMVEGLGRLVKEVGKEGHLPFCESILTTDTCTKAAEVVLRVEGRPVRIAGAAKGSGMIHPRMATMLAFLTTDAVIDPRHLQHLLREVTDETFNMITVDGDCSTNDMVLAMASGRAGHSPLHPDHPEWAAFRAAFAHVARELAKMIARDGEGATRLVEVKVTGAASREMARRVAKGVAGSNLVKSAVYGADANWGRVFCAIGYSDPEVRTDAVDLYIGDIPVVRGSRPVAFDEEQVQARMKEEKVNFLIDLRQGEHEAVAWGCDLTYEYVRINACYRT</sequence>
<feature type="chain" id="PRO_5023386206" description="Arginine biosynthesis bifunctional protein ArgJ beta chain" evidence="13">
    <location>
        <begin position="202"/>
        <end position="415"/>
    </location>
</feature>
<feature type="binding site" evidence="13">
    <location>
        <position position="202"/>
    </location>
    <ligand>
        <name>substrate</name>
    </ligand>
</feature>
<evidence type="ECO:0000256" key="9">
    <source>
        <dbReference type="ARBA" id="ARBA00023315"/>
    </source>
</evidence>
<comment type="function">
    <text evidence="12 13">Catalyzes two activities which are involved in the cyclic version of arginine biosynthesis: the synthesis of N-acetylglutamate from glutamate and acetyl-CoA as the acetyl donor, and of ornithine by transacetylation between N(2)-acetylornithine and glutamate.</text>
</comment>
<accession>A0A1I2S316</accession>